<dbReference type="EMBL" id="JBHSAX010000004">
    <property type="protein sequence ID" value="MFC3961307.1"/>
    <property type="molecule type" value="Genomic_DNA"/>
</dbReference>
<evidence type="ECO:0000313" key="1">
    <source>
        <dbReference type="EMBL" id="MFC3961307.1"/>
    </source>
</evidence>
<gene>
    <name evidence="1" type="ORF">ACFO0B_04820</name>
</gene>
<reference evidence="2" key="1">
    <citation type="journal article" date="2019" name="Int. J. Syst. Evol. Microbiol.">
        <title>The Global Catalogue of Microorganisms (GCM) 10K type strain sequencing project: providing services to taxonomists for standard genome sequencing and annotation.</title>
        <authorList>
            <consortium name="The Broad Institute Genomics Platform"/>
            <consortium name="The Broad Institute Genome Sequencing Center for Infectious Disease"/>
            <person name="Wu L."/>
            <person name="Ma J."/>
        </authorList>
    </citation>
    <scope>NUCLEOTIDE SEQUENCE [LARGE SCALE GENOMIC DNA]</scope>
    <source>
        <strain evidence="2">CGMCC 4.7330</strain>
    </source>
</reference>
<name>A0ABV8DNU6_9NOCA</name>
<evidence type="ECO:0000313" key="2">
    <source>
        <dbReference type="Proteomes" id="UP001595696"/>
    </source>
</evidence>
<sequence length="100" mass="11496">MSVNIDVFFRVRNSRDERERAGVAAILTDVLESERLALDVAITLGEEADDLYVQADSDDPVIFSGFYRWVPEFERTLTDRVVALVPHARLDFGWEYVDED</sequence>
<proteinExistence type="predicted"/>
<comment type="caution">
    <text evidence="1">The sequence shown here is derived from an EMBL/GenBank/DDBJ whole genome shotgun (WGS) entry which is preliminary data.</text>
</comment>
<organism evidence="1 2">
    <name type="scientific">Nocardia jiangsuensis</name>
    <dbReference type="NCBI Taxonomy" id="1691563"/>
    <lineage>
        <taxon>Bacteria</taxon>
        <taxon>Bacillati</taxon>
        <taxon>Actinomycetota</taxon>
        <taxon>Actinomycetes</taxon>
        <taxon>Mycobacteriales</taxon>
        <taxon>Nocardiaceae</taxon>
        <taxon>Nocardia</taxon>
    </lineage>
</organism>
<protein>
    <submittedName>
        <fullName evidence="1">Uncharacterized protein</fullName>
    </submittedName>
</protein>
<keyword evidence="2" id="KW-1185">Reference proteome</keyword>
<accession>A0ABV8DNU6</accession>
<dbReference type="RefSeq" id="WP_378611056.1">
    <property type="nucleotide sequence ID" value="NZ_JBHSAX010000004.1"/>
</dbReference>
<dbReference type="Proteomes" id="UP001595696">
    <property type="component" value="Unassembled WGS sequence"/>
</dbReference>